<dbReference type="Pfam" id="PF01425">
    <property type="entry name" value="Amidase"/>
    <property type="match status" value="1"/>
</dbReference>
<dbReference type="PANTHER" id="PTHR42678:SF11">
    <property type="entry name" value="AMIDASE FAMILY PROTEIN"/>
    <property type="match status" value="1"/>
</dbReference>
<dbReference type="InterPro" id="IPR036928">
    <property type="entry name" value="AS_sf"/>
</dbReference>
<organism evidence="3 4">
    <name type="scientific">Fusarium falciforme</name>
    <dbReference type="NCBI Taxonomy" id="195108"/>
    <lineage>
        <taxon>Eukaryota</taxon>
        <taxon>Fungi</taxon>
        <taxon>Dikarya</taxon>
        <taxon>Ascomycota</taxon>
        <taxon>Pezizomycotina</taxon>
        <taxon>Sordariomycetes</taxon>
        <taxon>Hypocreomycetidae</taxon>
        <taxon>Hypocreales</taxon>
        <taxon>Nectriaceae</taxon>
        <taxon>Fusarium</taxon>
        <taxon>Fusarium solani species complex</taxon>
    </lineage>
</organism>
<comment type="caution">
    <text evidence="3">The sequence shown here is derived from an EMBL/GenBank/DDBJ whole genome shotgun (WGS) entry which is preliminary data.</text>
</comment>
<dbReference type="AlphaFoldDB" id="A0A9W8QXW8"/>
<keyword evidence="4" id="KW-1185">Reference proteome</keyword>
<dbReference type="EMBL" id="JAOQAV010000040">
    <property type="protein sequence ID" value="KAJ4181464.1"/>
    <property type="molecule type" value="Genomic_DNA"/>
</dbReference>
<proteinExistence type="predicted"/>
<evidence type="ECO:0000256" key="1">
    <source>
        <dbReference type="SAM" id="SignalP"/>
    </source>
</evidence>
<reference evidence="3" key="1">
    <citation type="submission" date="2022-09" db="EMBL/GenBank/DDBJ databases">
        <title>Fusarium specimens isolated from Avocado Roots.</title>
        <authorList>
            <person name="Stajich J."/>
            <person name="Roper C."/>
            <person name="Heimlech-Rivalta G."/>
        </authorList>
    </citation>
    <scope>NUCLEOTIDE SEQUENCE</scope>
    <source>
        <strain evidence="3">A02</strain>
    </source>
</reference>
<keyword evidence="1" id="KW-0732">Signal</keyword>
<sequence>MKMICTIQSIFTLCLVNLLLLTPQGVQSLSIVEASISELQEALTSGRINAVQLLAKHLNRVAHYDRRGVHLNAIPVLSINAFEEAQASDDWRAGNNGSIRSLIEGLPFTVKDSYMVKGLPVAAGSPAFQNLTAHDDAFAVEVLRAAGGIVLGKTNMPPMANGGMQRGLYGRAESPYNPEYLAAAMGSGSSNGCGVSTASSMAVFGMAEETVSSGRSPASNNGLVAYTPSRGMLSIRGNWPLSPSADVVVPHTRTLHDLLAVLDVLFVPDNETTGDLWRSQPFVQLPNVQDIRPKSFLSLANDSSIRGRHIGIPSMFLGKRDAVSQPVYIHPSVIDLWEEARKTLEYLGATIEEVDFPLVSNFEVAPTRNEVNSDYPLPAYYNGSSGPADFGALAWDDFLHYVNDSSSVVQLGDVDPALIFPQIPGTLPDRYGNTFNNRTSGNAAAVEDAKNRRGPIVEVPGFSEWLHSLEDRRKRDLEDWMDRKGLDFLVWPAAGDVGRAAAEVDEQAAALTWRNGVARSLGNFAIRQLGVPTVTVTMGTMKDTQMPVGLTFASKAYDDVSLLSYGYAFEQAHVSPRFAPRRTPPLETDQIQYEERQEPTQGKAAPDLSAHGQRVGANAVYINGRVASHDGHEGASLDLEVYVDGVLASALVVGANQTWSVTANITEEFSGVSRFGEINHPDASLAMVVVIATASSGRSAGKLLFV</sequence>
<dbReference type="SUPFAM" id="SSF75304">
    <property type="entry name" value="Amidase signature (AS) enzymes"/>
    <property type="match status" value="1"/>
</dbReference>
<feature type="chain" id="PRO_5040984708" description="Amidase domain-containing protein" evidence="1">
    <location>
        <begin position="29"/>
        <end position="706"/>
    </location>
</feature>
<dbReference type="Proteomes" id="UP001152087">
    <property type="component" value="Unassembled WGS sequence"/>
</dbReference>
<evidence type="ECO:0000313" key="3">
    <source>
        <dbReference type="EMBL" id="KAJ4181464.1"/>
    </source>
</evidence>
<name>A0A9W8QXW8_9HYPO</name>
<feature type="signal peptide" evidence="1">
    <location>
        <begin position="1"/>
        <end position="28"/>
    </location>
</feature>
<dbReference type="NCBIfam" id="NF005127">
    <property type="entry name" value="PRK06565.1"/>
    <property type="match status" value="1"/>
</dbReference>
<feature type="domain" description="Amidase" evidence="2">
    <location>
        <begin position="71"/>
        <end position="362"/>
    </location>
</feature>
<gene>
    <name evidence="3" type="ORF">NW755_011000</name>
</gene>
<dbReference type="Gene3D" id="3.90.1300.10">
    <property type="entry name" value="Amidase signature (AS) domain"/>
    <property type="match status" value="1"/>
</dbReference>
<protein>
    <recommendedName>
        <fullName evidence="2">Amidase domain-containing protein</fullName>
    </recommendedName>
</protein>
<evidence type="ECO:0000259" key="2">
    <source>
        <dbReference type="Pfam" id="PF01425"/>
    </source>
</evidence>
<dbReference type="PANTHER" id="PTHR42678">
    <property type="entry name" value="AMIDASE"/>
    <property type="match status" value="1"/>
</dbReference>
<dbReference type="InterPro" id="IPR023631">
    <property type="entry name" value="Amidase_dom"/>
</dbReference>
<accession>A0A9W8QXW8</accession>
<evidence type="ECO:0000313" key="4">
    <source>
        <dbReference type="Proteomes" id="UP001152087"/>
    </source>
</evidence>